<evidence type="ECO:0000256" key="1">
    <source>
        <dbReference type="ARBA" id="ARBA00001966"/>
    </source>
</evidence>
<dbReference type="OrthoDB" id="9672at2"/>
<dbReference type="Pfam" id="PF12838">
    <property type="entry name" value="Fer4_7"/>
    <property type="match status" value="1"/>
</dbReference>
<evidence type="ECO:0000256" key="2">
    <source>
        <dbReference type="ARBA" id="ARBA00003532"/>
    </source>
</evidence>
<feature type="domain" description="4Fe-4S ferredoxin-type" evidence="8">
    <location>
        <begin position="256"/>
        <end position="284"/>
    </location>
</feature>
<evidence type="ECO:0000256" key="7">
    <source>
        <dbReference type="ARBA" id="ARBA00023014"/>
    </source>
</evidence>
<feature type="domain" description="4Fe-4S ferredoxin-type" evidence="8">
    <location>
        <begin position="290"/>
        <end position="321"/>
    </location>
</feature>
<evidence type="ECO:0000256" key="6">
    <source>
        <dbReference type="ARBA" id="ARBA00023004"/>
    </source>
</evidence>
<dbReference type="HOGENOM" id="CLU_048087_0_0_9"/>
<evidence type="ECO:0000313" key="9">
    <source>
        <dbReference type="EMBL" id="ACB84242.1"/>
    </source>
</evidence>
<organism evidence="9 10">
    <name type="scientific">Natranaerobius thermophilus (strain ATCC BAA-1301 / DSM 18059 / JW/NM-WN-LF)</name>
    <dbReference type="NCBI Taxonomy" id="457570"/>
    <lineage>
        <taxon>Bacteria</taxon>
        <taxon>Bacillati</taxon>
        <taxon>Bacillota</taxon>
        <taxon>Clostridia</taxon>
        <taxon>Natranaerobiales</taxon>
        <taxon>Natranaerobiaceae</taxon>
        <taxon>Natranaerobius</taxon>
    </lineage>
</organism>
<dbReference type="InterPro" id="IPR017896">
    <property type="entry name" value="4Fe4S_Fe-S-bd"/>
</dbReference>
<dbReference type="PANTHER" id="PTHR24960:SF79">
    <property type="entry name" value="PHOTOSYSTEM I IRON-SULFUR CENTER"/>
    <property type="match status" value="1"/>
</dbReference>
<keyword evidence="5" id="KW-0479">Metal-binding</keyword>
<dbReference type="eggNOG" id="COG1149">
    <property type="taxonomic scope" value="Bacteria"/>
</dbReference>
<dbReference type="AlphaFoldDB" id="B2A6W1"/>
<dbReference type="InParanoid" id="B2A6W1"/>
<evidence type="ECO:0000313" key="10">
    <source>
        <dbReference type="Proteomes" id="UP000001683"/>
    </source>
</evidence>
<dbReference type="PANTHER" id="PTHR24960">
    <property type="entry name" value="PHOTOSYSTEM I IRON-SULFUR CENTER-RELATED"/>
    <property type="match status" value="1"/>
</dbReference>
<accession>B2A6W1</accession>
<keyword evidence="7" id="KW-0411">Iron-sulfur</keyword>
<keyword evidence="6" id="KW-0408">Iron</keyword>
<comment type="function">
    <text evidence="2">Ferredoxins are iron-sulfur proteins that transfer electrons in a wide variety of metabolic reactions.</text>
</comment>
<dbReference type="SUPFAM" id="SSF54862">
    <property type="entry name" value="4Fe-4S ferredoxins"/>
    <property type="match status" value="1"/>
</dbReference>
<sequence length="374" mass="43055">MIWQRLIWKKLIHGTVPRINPGKCINKKVNIKNCNKCASICPREAISIQGAFPSILRKNCIGCHICVRQCPNGAIYQTDFDYYRKYREILHLKEPILGCYYHTSQCNIVFPCLYSINMDFLHAIFLNSAVQGSNLYFYLEKCPQCEIFSNYPVFLETVKKAFYLAEQLGQEPRVAAINQKNTQQFPNSKSETNFMSRRELFNLIRDETLNNMRGVTRELLFDDINDLTTCRSLLLKEWLRKYQSQFLKGKPRPGFGSLKISPDCYGCGLCAKSCDFGALTINTWGSGESKQIVIQHSPWKCFDCGICKLACPVDAIKKTKFTGKIKQMLTKQTLKSLLARRCSQCHRITMKDQELSITDKFVCNPCLKKSEIEF</sequence>
<gene>
    <name evidence="9" type="ordered locus">Nther_0647</name>
</gene>
<dbReference type="eggNOG" id="COG1148">
    <property type="taxonomic scope" value="Bacteria"/>
</dbReference>
<dbReference type="GO" id="GO:0051539">
    <property type="term" value="F:4 iron, 4 sulfur cluster binding"/>
    <property type="evidence" value="ECO:0007669"/>
    <property type="project" value="UniProtKB-KW"/>
</dbReference>
<keyword evidence="10" id="KW-1185">Reference proteome</keyword>
<dbReference type="EMBL" id="CP001034">
    <property type="protein sequence ID" value="ACB84242.1"/>
    <property type="molecule type" value="Genomic_DNA"/>
</dbReference>
<reference evidence="9 10" key="1">
    <citation type="submission" date="2008-04" db="EMBL/GenBank/DDBJ databases">
        <title>Complete sequence of chromosome of Natranaerobius thermophilus JW/NM-WN-LF.</title>
        <authorList>
            <consortium name="US DOE Joint Genome Institute"/>
            <person name="Copeland A."/>
            <person name="Lucas S."/>
            <person name="Lapidus A."/>
            <person name="Glavina del Rio T."/>
            <person name="Dalin E."/>
            <person name="Tice H."/>
            <person name="Bruce D."/>
            <person name="Goodwin L."/>
            <person name="Pitluck S."/>
            <person name="Chertkov O."/>
            <person name="Brettin T."/>
            <person name="Detter J.C."/>
            <person name="Han C."/>
            <person name="Kuske C.R."/>
            <person name="Schmutz J."/>
            <person name="Larimer F."/>
            <person name="Land M."/>
            <person name="Hauser L."/>
            <person name="Kyrpides N."/>
            <person name="Lykidis A."/>
            <person name="Mesbah N.M."/>
            <person name="Wiegel J."/>
        </authorList>
    </citation>
    <scope>NUCLEOTIDE SEQUENCE [LARGE SCALE GENOMIC DNA]</scope>
    <source>
        <strain evidence="10">ATCC BAA-1301 / DSM 18059 / JW/NM-WN-LF</strain>
    </source>
</reference>
<dbReference type="STRING" id="457570.Nther_0647"/>
<keyword evidence="4" id="KW-0004">4Fe-4S</keyword>
<dbReference type="InterPro" id="IPR050157">
    <property type="entry name" value="PSI_iron-sulfur_center"/>
</dbReference>
<reference evidence="9 10" key="2">
    <citation type="journal article" date="2011" name="J. Bacteriol.">
        <title>Complete genome sequence of the anaerobic, halophilic alkalithermophile Natranaerobius thermophilus JW/NM-WN-LF.</title>
        <authorList>
            <person name="Zhao B."/>
            <person name="Mesbah N.M."/>
            <person name="Dalin E."/>
            <person name="Goodwin L."/>
            <person name="Nolan M."/>
            <person name="Pitluck S."/>
            <person name="Chertkov O."/>
            <person name="Brettin T.S."/>
            <person name="Han J."/>
            <person name="Larimer F.W."/>
            <person name="Land M.L."/>
            <person name="Hauser L."/>
            <person name="Kyrpides N."/>
            <person name="Wiegel J."/>
        </authorList>
    </citation>
    <scope>NUCLEOTIDE SEQUENCE [LARGE SCALE GENOMIC DNA]</scope>
    <source>
        <strain evidence="10">ATCC BAA-1301 / DSM 18059 / JW/NM-WN-LF</strain>
    </source>
</reference>
<dbReference type="RefSeq" id="WP_012447126.1">
    <property type="nucleotide sequence ID" value="NC_010718.1"/>
</dbReference>
<dbReference type="Pfam" id="PF00037">
    <property type="entry name" value="Fer4"/>
    <property type="match status" value="1"/>
</dbReference>
<evidence type="ECO:0000256" key="5">
    <source>
        <dbReference type="ARBA" id="ARBA00022723"/>
    </source>
</evidence>
<dbReference type="PROSITE" id="PS51379">
    <property type="entry name" value="4FE4S_FER_2"/>
    <property type="match status" value="3"/>
</dbReference>
<dbReference type="Proteomes" id="UP000001683">
    <property type="component" value="Chromosome"/>
</dbReference>
<dbReference type="KEGG" id="nth:Nther_0647"/>
<evidence type="ECO:0000259" key="8">
    <source>
        <dbReference type="PROSITE" id="PS51379"/>
    </source>
</evidence>
<comment type="cofactor">
    <cofactor evidence="1">
        <name>[4Fe-4S] cluster</name>
        <dbReference type="ChEBI" id="CHEBI:49883"/>
    </cofactor>
</comment>
<dbReference type="InterPro" id="IPR017900">
    <property type="entry name" value="4Fe4S_Fe_S_CS"/>
</dbReference>
<dbReference type="GO" id="GO:0046872">
    <property type="term" value="F:metal ion binding"/>
    <property type="evidence" value="ECO:0007669"/>
    <property type="project" value="UniProtKB-KW"/>
</dbReference>
<proteinExistence type="predicted"/>
<protein>
    <recommendedName>
        <fullName evidence="3">Ferredoxin</fullName>
    </recommendedName>
</protein>
<dbReference type="Gene3D" id="3.30.70.20">
    <property type="match status" value="2"/>
</dbReference>
<name>B2A6W1_NATTJ</name>
<evidence type="ECO:0000256" key="4">
    <source>
        <dbReference type="ARBA" id="ARBA00022485"/>
    </source>
</evidence>
<dbReference type="PROSITE" id="PS00198">
    <property type="entry name" value="4FE4S_FER_1"/>
    <property type="match status" value="2"/>
</dbReference>
<evidence type="ECO:0000256" key="3">
    <source>
        <dbReference type="ARBA" id="ARBA00013529"/>
    </source>
</evidence>
<feature type="domain" description="4Fe-4S ferredoxin-type" evidence="8">
    <location>
        <begin position="51"/>
        <end position="80"/>
    </location>
</feature>